<protein>
    <submittedName>
        <fullName evidence="2">Uncharacterized protein</fullName>
    </submittedName>
</protein>
<evidence type="ECO:0000313" key="3">
    <source>
        <dbReference type="Proteomes" id="UP000290567"/>
    </source>
</evidence>
<organism evidence="2 3">
    <name type="scientific">Enterococcus florum</name>
    <dbReference type="NCBI Taxonomy" id="2480627"/>
    <lineage>
        <taxon>Bacteria</taxon>
        <taxon>Bacillati</taxon>
        <taxon>Bacillota</taxon>
        <taxon>Bacilli</taxon>
        <taxon>Lactobacillales</taxon>
        <taxon>Enterococcaceae</taxon>
        <taxon>Enterococcus</taxon>
    </lineage>
</organism>
<keyword evidence="3" id="KW-1185">Reference proteome</keyword>
<sequence>MGKKQQPKTAKKSYSTIKIIAGILLIIFAVLFSDQLEHLSFPSFSASRESEISYIDGKDALWYIDEIPDWDEEIYEDIREATVHSETDKDGNYTESYSDGDDYEELVELVGPPKHTSAYEDETTGVRVTATWQADLDLGEDGEHVAVTIDYDRETGQILNKNCYASILQ</sequence>
<feature type="transmembrane region" description="Helical" evidence="1">
    <location>
        <begin position="12"/>
        <end position="32"/>
    </location>
</feature>
<dbReference type="RefSeq" id="WP_146621787.1">
    <property type="nucleotide sequence ID" value="NZ_BJCC01000009.1"/>
</dbReference>
<name>A0A4P5PCW5_9ENTE</name>
<dbReference type="Proteomes" id="UP000290567">
    <property type="component" value="Unassembled WGS sequence"/>
</dbReference>
<keyword evidence="1" id="KW-0472">Membrane</keyword>
<evidence type="ECO:0000256" key="1">
    <source>
        <dbReference type="SAM" id="Phobius"/>
    </source>
</evidence>
<keyword evidence="1" id="KW-0812">Transmembrane</keyword>
<gene>
    <name evidence="2" type="ORF">NRIC_12230</name>
</gene>
<comment type="caution">
    <text evidence="2">The sequence shown here is derived from an EMBL/GenBank/DDBJ whole genome shotgun (WGS) entry which is preliminary data.</text>
</comment>
<keyword evidence="1" id="KW-1133">Transmembrane helix</keyword>
<proteinExistence type="predicted"/>
<evidence type="ECO:0000313" key="2">
    <source>
        <dbReference type="EMBL" id="GCF93332.1"/>
    </source>
</evidence>
<accession>A0A4P5PCW5</accession>
<reference evidence="3" key="1">
    <citation type="submission" date="2019-02" db="EMBL/GenBank/DDBJ databases">
        <title>Draft genome sequence of Enterococcus sp. Gos25-1.</title>
        <authorList>
            <person name="Tanaka N."/>
            <person name="Shiwa Y."/>
            <person name="Fujita N."/>
        </authorList>
    </citation>
    <scope>NUCLEOTIDE SEQUENCE [LARGE SCALE GENOMIC DNA]</scope>
    <source>
        <strain evidence="3">Gos25-1</strain>
    </source>
</reference>
<dbReference type="EMBL" id="BJCC01000009">
    <property type="protein sequence ID" value="GCF93332.1"/>
    <property type="molecule type" value="Genomic_DNA"/>
</dbReference>
<dbReference type="AlphaFoldDB" id="A0A4P5PCW5"/>